<evidence type="ECO:0000256" key="4">
    <source>
        <dbReference type="ARBA" id="ARBA00022840"/>
    </source>
</evidence>
<proteinExistence type="predicted"/>
<dbReference type="InterPro" id="IPR000719">
    <property type="entry name" value="Prot_kinase_dom"/>
</dbReference>
<feature type="domain" description="Protein kinase" evidence="6">
    <location>
        <begin position="200"/>
        <end position="456"/>
    </location>
</feature>
<evidence type="ECO:0000313" key="8">
    <source>
        <dbReference type="Proteomes" id="UP000620124"/>
    </source>
</evidence>
<dbReference type="InterPro" id="IPR008271">
    <property type="entry name" value="Ser/Thr_kinase_AS"/>
</dbReference>
<keyword evidence="8" id="KW-1185">Reference proteome</keyword>
<keyword evidence="5" id="KW-0732">Signal</keyword>
<evidence type="ECO:0000256" key="5">
    <source>
        <dbReference type="SAM" id="SignalP"/>
    </source>
</evidence>
<dbReference type="SUPFAM" id="SSF56112">
    <property type="entry name" value="Protein kinase-like (PK-like)"/>
    <property type="match status" value="1"/>
</dbReference>
<evidence type="ECO:0000256" key="3">
    <source>
        <dbReference type="ARBA" id="ARBA00022777"/>
    </source>
</evidence>
<dbReference type="PROSITE" id="PS00108">
    <property type="entry name" value="PROTEIN_KINASE_ST"/>
    <property type="match status" value="1"/>
</dbReference>
<dbReference type="PANTHER" id="PTHR44329">
    <property type="entry name" value="SERINE/THREONINE-PROTEIN KINASE TNNI3K-RELATED"/>
    <property type="match status" value="1"/>
</dbReference>
<dbReference type="GO" id="GO:0005524">
    <property type="term" value="F:ATP binding"/>
    <property type="evidence" value="ECO:0007669"/>
    <property type="project" value="UniProtKB-KW"/>
</dbReference>
<name>A0A8H6XSC3_9AGAR</name>
<dbReference type="GO" id="GO:0004674">
    <property type="term" value="F:protein serine/threonine kinase activity"/>
    <property type="evidence" value="ECO:0007669"/>
    <property type="project" value="TreeGrafter"/>
</dbReference>
<evidence type="ECO:0000259" key="6">
    <source>
        <dbReference type="PROSITE" id="PS50011"/>
    </source>
</evidence>
<dbReference type="Pfam" id="PF00069">
    <property type="entry name" value="Pkinase"/>
    <property type="match status" value="1"/>
</dbReference>
<keyword evidence="1" id="KW-0808">Transferase</keyword>
<keyword evidence="3 7" id="KW-0418">Kinase</keyword>
<dbReference type="Proteomes" id="UP000620124">
    <property type="component" value="Unassembled WGS sequence"/>
</dbReference>
<organism evidence="7 8">
    <name type="scientific">Mycena venus</name>
    <dbReference type="NCBI Taxonomy" id="2733690"/>
    <lineage>
        <taxon>Eukaryota</taxon>
        <taxon>Fungi</taxon>
        <taxon>Dikarya</taxon>
        <taxon>Basidiomycota</taxon>
        <taxon>Agaricomycotina</taxon>
        <taxon>Agaricomycetes</taxon>
        <taxon>Agaricomycetidae</taxon>
        <taxon>Agaricales</taxon>
        <taxon>Marasmiineae</taxon>
        <taxon>Mycenaceae</taxon>
        <taxon>Mycena</taxon>
    </lineage>
</organism>
<dbReference type="InterPro" id="IPR051681">
    <property type="entry name" value="Ser/Thr_Kinases-Pseudokinases"/>
</dbReference>
<feature type="signal peptide" evidence="5">
    <location>
        <begin position="1"/>
        <end position="23"/>
    </location>
</feature>
<accession>A0A8H6XSC3</accession>
<dbReference type="InterPro" id="IPR011009">
    <property type="entry name" value="Kinase-like_dom_sf"/>
</dbReference>
<dbReference type="AlphaFoldDB" id="A0A8H6XSC3"/>
<dbReference type="SMART" id="SM00220">
    <property type="entry name" value="S_TKc"/>
    <property type="match status" value="1"/>
</dbReference>
<evidence type="ECO:0000256" key="2">
    <source>
        <dbReference type="ARBA" id="ARBA00022741"/>
    </source>
</evidence>
<reference evidence="7" key="1">
    <citation type="submission" date="2020-05" db="EMBL/GenBank/DDBJ databases">
        <title>Mycena genomes resolve the evolution of fungal bioluminescence.</title>
        <authorList>
            <person name="Tsai I.J."/>
        </authorList>
    </citation>
    <scope>NUCLEOTIDE SEQUENCE</scope>
    <source>
        <strain evidence="7">CCC161011</strain>
    </source>
</reference>
<gene>
    <name evidence="7" type="ORF">MVEN_01574600</name>
</gene>
<dbReference type="PROSITE" id="PS50011">
    <property type="entry name" value="PROTEIN_KINASE_DOM"/>
    <property type="match status" value="1"/>
</dbReference>
<keyword evidence="2" id="KW-0547">Nucleotide-binding</keyword>
<evidence type="ECO:0000313" key="7">
    <source>
        <dbReference type="EMBL" id="KAF7345559.1"/>
    </source>
</evidence>
<sequence length="456" mass="51440">MRRNFSLFFQLLCFMIPFPPSYQRATNKMKNESLALRRSPSQAISPSSTWDWEARRDTCPTPHSSHLGFLKHAYQNHYPDDPHDRHLHRAEISRLSVPFNGRVQFLMQMGRGTSPAVSEGGYSTMSTTSQLSIYNGGPETAPASEDEGSFTNAYHRSLSWIFPVQKLRLAPELPHREEYGREISFEDCNGQIYPHLLVEIDRWRTLEGGNATTRMGNLIVSDNQPILVAFKVIKLNPDVASLKYCERLNREVHVWHGLRHPNILPFLGVYDIGHDVPVLISPYYKFGHIGRYLQSHPWVDRNKLVRDVASGLKYLHDRKVVHGDLKAENILVDQHGDACICDFGISRISNIKGFTTSNRAGTMVYMAPELFEEHGAASELPAPRTTFESDTWAFGLVALGVYFNHIPSPHGQGAGRTTLRHPTIESVSGEPPSSLSETIRFCSSRDVESAGKVLEF</sequence>
<dbReference type="PANTHER" id="PTHR44329:SF288">
    <property type="entry name" value="MITOGEN-ACTIVATED PROTEIN KINASE KINASE KINASE 20"/>
    <property type="match status" value="1"/>
</dbReference>
<dbReference type="EMBL" id="JACAZI010000013">
    <property type="protein sequence ID" value="KAF7345559.1"/>
    <property type="molecule type" value="Genomic_DNA"/>
</dbReference>
<comment type="caution">
    <text evidence="7">The sequence shown here is derived from an EMBL/GenBank/DDBJ whole genome shotgun (WGS) entry which is preliminary data.</text>
</comment>
<dbReference type="OrthoDB" id="5966500at2759"/>
<protein>
    <submittedName>
        <fullName evidence="7">TKL/TKL-ccin protein kinase</fullName>
    </submittedName>
</protein>
<keyword evidence="4" id="KW-0067">ATP-binding</keyword>
<evidence type="ECO:0000256" key="1">
    <source>
        <dbReference type="ARBA" id="ARBA00022679"/>
    </source>
</evidence>
<feature type="chain" id="PRO_5034241156" evidence="5">
    <location>
        <begin position="24"/>
        <end position="456"/>
    </location>
</feature>
<dbReference type="Gene3D" id="1.10.510.10">
    <property type="entry name" value="Transferase(Phosphotransferase) domain 1"/>
    <property type="match status" value="1"/>
</dbReference>